<dbReference type="Proteomes" id="UP001242995">
    <property type="component" value="Unassembled WGS sequence"/>
</dbReference>
<dbReference type="Gene3D" id="3.30.70.100">
    <property type="match status" value="1"/>
</dbReference>
<dbReference type="EMBL" id="JAUSRG010000011">
    <property type="protein sequence ID" value="MDP9906337.1"/>
    <property type="molecule type" value="Genomic_DNA"/>
</dbReference>
<dbReference type="EMBL" id="JAUSTF010000003">
    <property type="protein sequence ID" value="MDQ0180574.1"/>
    <property type="molecule type" value="Genomic_DNA"/>
</dbReference>
<dbReference type="InterPro" id="IPR011008">
    <property type="entry name" value="Dimeric_a/b-barrel"/>
</dbReference>
<protein>
    <submittedName>
        <fullName evidence="2">Quinol monooxygenase YgiN</fullName>
    </submittedName>
</protein>
<evidence type="ECO:0000313" key="2">
    <source>
        <dbReference type="EMBL" id="MDP9906337.1"/>
    </source>
</evidence>
<name>A0AAW8DDC1_9MICC</name>
<evidence type="ECO:0000313" key="3">
    <source>
        <dbReference type="EMBL" id="MDQ0180574.1"/>
    </source>
</evidence>
<organism evidence="2 5">
    <name type="scientific">Arthrobacter bambusae</name>
    <dbReference type="NCBI Taxonomy" id="1338426"/>
    <lineage>
        <taxon>Bacteria</taxon>
        <taxon>Bacillati</taxon>
        <taxon>Actinomycetota</taxon>
        <taxon>Actinomycetes</taxon>
        <taxon>Micrococcales</taxon>
        <taxon>Micrococcaceae</taxon>
        <taxon>Arthrobacter</taxon>
    </lineage>
</organism>
<reference evidence="2 4" key="1">
    <citation type="submission" date="2023-07" db="EMBL/GenBank/DDBJ databases">
        <title>Sorghum-associated microbial communities from plants grown in Nebraska, USA.</title>
        <authorList>
            <person name="Schachtman D."/>
        </authorList>
    </citation>
    <scope>NUCLEOTIDE SEQUENCE</scope>
    <source>
        <strain evidence="2">DS1006</strain>
        <strain evidence="3 4">DS1016</strain>
    </source>
</reference>
<evidence type="ECO:0000313" key="4">
    <source>
        <dbReference type="Proteomes" id="UP001230951"/>
    </source>
</evidence>
<dbReference type="PANTHER" id="PTHR33336">
    <property type="entry name" value="QUINOL MONOOXYGENASE YGIN-RELATED"/>
    <property type="match status" value="1"/>
</dbReference>
<accession>A0AAW8DDC1</accession>
<evidence type="ECO:0000313" key="5">
    <source>
        <dbReference type="Proteomes" id="UP001242995"/>
    </source>
</evidence>
<keyword evidence="4" id="KW-1185">Reference proteome</keyword>
<dbReference type="GO" id="GO:0004497">
    <property type="term" value="F:monooxygenase activity"/>
    <property type="evidence" value="ECO:0007669"/>
    <property type="project" value="UniProtKB-KW"/>
</dbReference>
<dbReference type="Pfam" id="PF03992">
    <property type="entry name" value="ABM"/>
    <property type="match status" value="1"/>
</dbReference>
<feature type="domain" description="ABM" evidence="1">
    <location>
        <begin position="1"/>
        <end position="72"/>
    </location>
</feature>
<comment type="caution">
    <text evidence="2">The sequence shown here is derived from an EMBL/GenBank/DDBJ whole genome shotgun (WGS) entry which is preliminary data.</text>
</comment>
<dbReference type="RefSeq" id="WP_306962763.1">
    <property type="nucleotide sequence ID" value="NZ_JAUSRG010000011.1"/>
</dbReference>
<keyword evidence="2" id="KW-0560">Oxidoreductase</keyword>
<dbReference type="InterPro" id="IPR050744">
    <property type="entry name" value="AI-2_Isomerase_LsrG"/>
</dbReference>
<dbReference type="Proteomes" id="UP001230951">
    <property type="component" value="Unassembled WGS sequence"/>
</dbReference>
<keyword evidence="2" id="KW-0503">Monooxygenase</keyword>
<dbReference type="AlphaFoldDB" id="A0AAW8DDC1"/>
<gene>
    <name evidence="2" type="ORF">J2S90_003321</name>
    <name evidence="3" type="ORF">J2S93_001996</name>
</gene>
<sequence>MIFIVVKFKTKPEFTAQWPEIVADFTAATRAEEGNLWFEWSRSLDDPSTYVLVEAFQDGAAEAHVNAPHFAAGLTAMQPALAETPKIISRQLDGAGWDSMGELRVDTVGAGL</sequence>
<dbReference type="SUPFAM" id="SSF54909">
    <property type="entry name" value="Dimeric alpha+beta barrel"/>
    <property type="match status" value="1"/>
</dbReference>
<proteinExistence type="predicted"/>
<evidence type="ECO:0000259" key="1">
    <source>
        <dbReference type="Pfam" id="PF03992"/>
    </source>
</evidence>
<dbReference type="InterPro" id="IPR007138">
    <property type="entry name" value="ABM_dom"/>
</dbReference>
<dbReference type="PANTHER" id="PTHR33336:SF3">
    <property type="entry name" value="ABM DOMAIN-CONTAINING PROTEIN"/>
    <property type="match status" value="1"/>
</dbReference>